<feature type="region of interest" description="Disordered" evidence="1">
    <location>
        <begin position="215"/>
        <end position="242"/>
    </location>
</feature>
<evidence type="ECO:0000313" key="4">
    <source>
        <dbReference type="EMBL" id="KNE57826.1"/>
    </source>
</evidence>
<feature type="transmembrane region" description="Helical" evidence="2">
    <location>
        <begin position="66"/>
        <end position="88"/>
    </location>
</feature>
<accession>A0A0L0S5Y1</accession>
<evidence type="ECO:0000313" key="5">
    <source>
        <dbReference type="Proteomes" id="UP000054350"/>
    </source>
</evidence>
<evidence type="ECO:0000259" key="3">
    <source>
        <dbReference type="Pfam" id="PF10181"/>
    </source>
</evidence>
<gene>
    <name evidence="4" type="ORF">AMAG_04673</name>
</gene>
<dbReference type="InterPro" id="IPR019328">
    <property type="entry name" value="PIGH-H_dom"/>
</dbReference>
<feature type="compositionally biased region" description="Basic and acidic residues" evidence="1">
    <location>
        <begin position="215"/>
        <end position="230"/>
    </location>
</feature>
<dbReference type="VEuPathDB" id="FungiDB:AMAG_04673"/>
<keyword evidence="2" id="KW-0812">Transmembrane</keyword>
<feature type="transmembrane region" description="Helical" evidence="2">
    <location>
        <begin position="100"/>
        <end position="116"/>
    </location>
</feature>
<proteinExistence type="predicted"/>
<sequence>MEYEFYNDVAEPARPTPERDVNELALLPLKMRAVLMIQPQGDDSRVYHVECIDPHASLLWRVVRSLILWLLRALAVSLIVGIPSTPWWSSTKTAWPPQSAVPGGLLALVLLIYWQWSRGRVHSASMTVLRGVAIQLDTFARNGVLITTRLLPMRQVRGLFIHEVLTMGRIATVLALAVDGDRERPLQLVFDAVPLRLVQQQAILRDFTNFVETKDRGEVEKREPKQKDAMGTHSPRRHRRKG</sequence>
<dbReference type="Proteomes" id="UP000054350">
    <property type="component" value="Unassembled WGS sequence"/>
</dbReference>
<feature type="domain" description="Phosphatidylinositol N-acetylglucosaminyltransferase subunit H conserved" evidence="3">
    <location>
        <begin position="125"/>
        <end position="190"/>
    </location>
</feature>
<evidence type="ECO:0000256" key="2">
    <source>
        <dbReference type="SAM" id="Phobius"/>
    </source>
</evidence>
<keyword evidence="2" id="KW-1133">Transmembrane helix</keyword>
<reference evidence="5" key="2">
    <citation type="submission" date="2009-11" db="EMBL/GenBank/DDBJ databases">
        <title>The Genome Sequence of Allomyces macrogynus strain ATCC 38327.</title>
        <authorList>
            <consortium name="The Broad Institute Genome Sequencing Platform"/>
            <person name="Russ C."/>
            <person name="Cuomo C."/>
            <person name="Shea T."/>
            <person name="Young S.K."/>
            <person name="Zeng Q."/>
            <person name="Koehrsen M."/>
            <person name="Haas B."/>
            <person name="Borodovsky M."/>
            <person name="Guigo R."/>
            <person name="Alvarado L."/>
            <person name="Berlin A."/>
            <person name="Borenstein D."/>
            <person name="Chen Z."/>
            <person name="Engels R."/>
            <person name="Freedman E."/>
            <person name="Gellesch M."/>
            <person name="Goldberg J."/>
            <person name="Griggs A."/>
            <person name="Gujja S."/>
            <person name="Heiman D."/>
            <person name="Hepburn T."/>
            <person name="Howarth C."/>
            <person name="Jen D."/>
            <person name="Larson L."/>
            <person name="Lewis B."/>
            <person name="Mehta T."/>
            <person name="Park D."/>
            <person name="Pearson M."/>
            <person name="Roberts A."/>
            <person name="Saif S."/>
            <person name="Shenoy N."/>
            <person name="Sisk P."/>
            <person name="Stolte C."/>
            <person name="Sykes S."/>
            <person name="Walk T."/>
            <person name="White J."/>
            <person name="Yandava C."/>
            <person name="Burger G."/>
            <person name="Gray M.W."/>
            <person name="Holland P.W.H."/>
            <person name="King N."/>
            <person name="Lang F.B.F."/>
            <person name="Roger A.J."/>
            <person name="Ruiz-Trillo I."/>
            <person name="Lander E."/>
            <person name="Nusbaum C."/>
        </authorList>
    </citation>
    <scope>NUCLEOTIDE SEQUENCE [LARGE SCALE GENOMIC DNA]</scope>
    <source>
        <strain evidence="5">ATCC 38327</strain>
    </source>
</reference>
<organism evidence="4 5">
    <name type="scientific">Allomyces macrogynus (strain ATCC 38327)</name>
    <name type="common">Allomyces javanicus var. macrogynus</name>
    <dbReference type="NCBI Taxonomy" id="578462"/>
    <lineage>
        <taxon>Eukaryota</taxon>
        <taxon>Fungi</taxon>
        <taxon>Fungi incertae sedis</taxon>
        <taxon>Blastocladiomycota</taxon>
        <taxon>Blastocladiomycetes</taxon>
        <taxon>Blastocladiales</taxon>
        <taxon>Blastocladiaceae</taxon>
        <taxon>Allomyces</taxon>
    </lineage>
</organism>
<protein>
    <recommendedName>
        <fullName evidence="3">Phosphatidylinositol N-acetylglucosaminyltransferase subunit H conserved domain-containing protein</fullName>
    </recommendedName>
</protein>
<name>A0A0L0S5Y1_ALLM3</name>
<dbReference type="EMBL" id="GG745332">
    <property type="protein sequence ID" value="KNE57826.1"/>
    <property type="molecule type" value="Genomic_DNA"/>
</dbReference>
<keyword evidence="2" id="KW-0472">Membrane</keyword>
<dbReference type="Pfam" id="PF10181">
    <property type="entry name" value="PIG-H"/>
    <property type="match status" value="1"/>
</dbReference>
<dbReference type="OrthoDB" id="10425825at2759"/>
<evidence type="ECO:0000256" key="1">
    <source>
        <dbReference type="SAM" id="MobiDB-lite"/>
    </source>
</evidence>
<reference evidence="4 5" key="1">
    <citation type="submission" date="2009-11" db="EMBL/GenBank/DDBJ databases">
        <title>Annotation of Allomyces macrogynus ATCC 38327.</title>
        <authorList>
            <consortium name="The Broad Institute Genome Sequencing Platform"/>
            <person name="Russ C."/>
            <person name="Cuomo C."/>
            <person name="Burger G."/>
            <person name="Gray M.W."/>
            <person name="Holland P.W.H."/>
            <person name="King N."/>
            <person name="Lang F.B.F."/>
            <person name="Roger A.J."/>
            <person name="Ruiz-Trillo I."/>
            <person name="Young S.K."/>
            <person name="Zeng Q."/>
            <person name="Gargeya S."/>
            <person name="Fitzgerald M."/>
            <person name="Haas B."/>
            <person name="Abouelleil A."/>
            <person name="Alvarado L."/>
            <person name="Arachchi H.M."/>
            <person name="Berlin A."/>
            <person name="Chapman S.B."/>
            <person name="Gearin G."/>
            <person name="Goldberg J."/>
            <person name="Griggs A."/>
            <person name="Gujja S."/>
            <person name="Hansen M."/>
            <person name="Heiman D."/>
            <person name="Howarth C."/>
            <person name="Larimer J."/>
            <person name="Lui A."/>
            <person name="MacDonald P.J.P."/>
            <person name="McCowen C."/>
            <person name="Montmayeur A."/>
            <person name="Murphy C."/>
            <person name="Neiman D."/>
            <person name="Pearson M."/>
            <person name="Priest M."/>
            <person name="Roberts A."/>
            <person name="Saif S."/>
            <person name="Shea T."/>
            <person name="Sisk P."/>
            <person name="Stolte C."/>
            <person name="Sykes S."/>
            <person name="Wortman J."/>
            <person name="Nusbaum C."/>
            <person name="Birren B."/>
        </authorList>
    </citation>
    <scope>NUCLEOTIDE SEQUENCE [LARGE SCALE GENOMIC DNA]</scope>
    <source>
        <strain evidence="4 5">ATCC 38327</strain>
    </source>
</reference>
<keyword evidence="5" id="KW-1185">Reference proteome</keyword>
<dbReference type="AlphaFoldDB" id="A0A0L0S5Y1"/>